<evidence type="ECO:0000256" key="5">
    <source>
        <dbReference type="ARBA" id="ARBA00023136"/>
    </source>
</evidence>
<evidence type="ECO:0000256" key="4">
    <source>
        <dbReference type="ARBA" id="ARBA00022989"/>
    </source>
</evidence>
<feature type="transmembrane region" description="Helical" evidence="7">
    <location>
        <begin position="169"/>
        <end position="202"/>
    </location>
</feature>
<keyword evidence="9" id="KW-1185">Reference proteome</keyword>
<comment type="similarity">
    <text evidence="2 6">Belongs to the ABC-3 integral membrane protein family.</text>
</comment>
<dbReference type="InterPro" id="IPR037294">
    <property type="entry name" value="ABC_BtuC-like"/>
</dbReference>
<dbReference type="SUPFAM" id="SSF81345">
    <property type="entry name" value="ABC transporter involved in vitamin B12 uptake, BtuC"/>
    <property type="match status" value="1"/>
</dbReference>
<evidence type="ECO:0000313" key="8">
    <source>
        <dbReference type="EMBL" id="ABV34194.1"/>
    </source>
</evidence>
<evidence type="ECO:0000256" key="7">
    <source>
        <dbReference type="SAM" id="Phobius"/>
    </source>
</evidence>
<dbReference type="HOGENOM" id="CLU_028808_3_0_0"/>
<feature type="transmembrane region" description="Helical" evidence="7">
    <location>
        <begin position="240"/>
        <end position="258"/>
    </location>
</feature>
<protein>
    <submittedName>
        <fullName evidence="8">ABC-3 protein</fullName>
    </submittedName>
</protein>
<evidence type="ECO:0000256" key="3">
    <source>
        <dbReference type="ARBA" id="ARBA00022692"/>
    </source>
</evidence>
<gene>
    <name evidence="8" type="ordered locus">Tlet_1640</name>
</gene>
<comment type="subcellular location">
    <subcellularLocation>
        <location evidence="6">Cell membrane</location>
        <topology evidence="6">Multi-pass membrane protein</topology>
    </subcellularLocation>
    <subcellularLocation>
        <location evidence="1">Membrane</location>
        <topology evidence="1">Multi-pass membrane protein</topology>
    </subcellularLocation>
</comment>
<sequence length="263" mass="28983">MIDMYFFLLKAFFAGILTALSTSLVGVHVVLRRMSFFGDGIAHIAFAAAAVGAVFNASSFFTALLFSILSAILLGYLSQKGVHEDTGVGILFSLSMAIGIILFSVKKQQRSLMSYLFGDILTVSNKDLFFLFLIATLAILFTLIWKDRLIYMTFDKEFLKAMGVRTEVVYYSFLILLAATIVISVRTVGVILVSAFLIVPAASSNLILKDYRKMFCLAPILSISSSIVGITLSIWIDVPVGPIIVVVQSVIFFSMLFLKKGWF</sequence>
<proteinExistence type="inferred from homology"/>
<dbReference type="Proteomes" id="UP000002016">
    <property type="component" value="Chromosome"/>
</dbReference>
<dbReference type="PANTHER" id="PTHR30477:SF0">
    <property type="entry name" value="METAL TRANSPORT SYSTEM MEMBRANE PROTEIN TM_0125-RELATED"/>
    <property type="match status" value="1"/>
</dbReference>
<feature type="transmembrane region" description="Helical" evidence="7">
    <location>
        <begin position="6"/>
        <end position="31"/>
    </location>
</feature>
<dbReference type="GO" id="GO:0043190">
    <property type="term" value="C:ATP-binding cassette (ABC) transporter complex"/>
    <property type="evidence" value="ECO:0007669"/>
    <property type="project" value="InterPro"/>
</dbReference>
<evidence type="ECO:0000313" key="9">
    <source>
        <dbReference type="Proteomes" id="UP000002016"/>
    </source>
</evidence>
<reference evidence="8 9" key="2">
    <citation type="journal article" date="2009" name="Proc. Natl. Acad. Sci. U.S.A.">
        <title>On the chimeric nature, thermophilic origin, and phylogenetic placement of the Thermotogales.</title>
        <authorList>
            <person name="Zhaxybayeva O."/>
            <person name="Swithers K.S."/>
            <person name="Lapierre P."/>
            <person name="Fournier G.P."/>
            <person name="Bickhart D.M."/>
            <person name="DeBoy R.T."/>
            <person name="Nelson K.E."/>
            <person name="Nesbo C.L."/>
            <person name="Doolittle W.F."/>
            <person name="Gogarten J.P."/>
            <person name="Noll K.M."/>
        </authorList>
    </citation>
    <scope>NUCLEOTIDE SEQUENCE [LARGE SCALE GENOMIC DNA]</scope>
    <source>
        <strain evidence="9">ATCC BAA-301 / DSM 14385 / NBRC 107922 / TMO</strain>
    </source>
</reference>
<keyword evidence="6" id="KW-0813">Transport</keyword>
<dbReference type="Gene3D" id="1.10.3470.10">
    <property type="entry name" value="ABC transporter involved in vitamin B12 uptake, BtuC"/>
    <property type="match status" value="1"/>
</dbReference>
<evidence type="ECO:0000256" key="2">
    <source>
        <dbReference type="ARBA" id="ARBA00008034"/>
    </source>
</evidence>
<dbReference type="PANTHER" id="PTHR30477">
    <property type="entry name" value="ABC-TRANSPORTER METAL-BINDING PROTEIN"/>
    <property type="match status" value="1"/>
</dbReference>
<dbReference type="GO" id="GO:0055085">
    <property type="term" value="P:transmembrane transport"/>
    <property type="evidence" value="ECO:0007669"/>
    <property type="project" value="InterPro"/>
</dbReference>
<dbReference type="eggNOG" id="COG1108">
    <property type="taxonomic scope" value="Bacteria"/>
</dbReference>
<keyword evidence="3 6" id="KW-0812">Transmembrane</keyword>
<keyword evidence="5 7" id="KW-0472">Membrane</keyword>
<feature type="transmembrane region" description="Helical" evidence="7">
    <location>
        <begin position="214"/>
        <end position="234"/>
    </location>
</feature>
<keyword evidence="4 7" id="KW-1133">Transmembrane helix</keyword>
<dbReference type="Pfam" id="PF00950">
    <property type="entry name" value="ABC-3"/>
    <property type="match status" value="1"/>
</dbReference>
<dbReference type="EMBL" id="CP000812">
    <property type="protein sequence ID" value="ABV34194.1"/>
    <property type="molecule type" value="Genomic_DNA"/>
</dbReference>
<feature type="transmembrane region" description="Helical" evidence="7">
    <location>
        <begin position="43"/>
        <end position="76"/>
    </location>
</feature>
<feature type="transmembrane region" description="Helical" evidence="7">
    <location>
        <begin position="127"/>
        <end position="145"/>
    </location>
</feature>
<dbReference type="KEGG" id="tle:Tlet_1640"/>
<reference evidence="8 9" key="1">
    <citation type="submission" date="2007-08" db="EMBL/GenBank/DDBJ databases">
        <title>Complete sequence of Thermotoga lettingae TMO.</title>
        <authorList>
            <consortium name="US DOE Joint Genome Institute"/>
            <person name="Copeland A."/>
            <person name="Lucas S."/>
            <person name="Lapidus A."/>
            <person name="Barry K."/>
            <person name="Glavina del Rio T."/>
            <person name="Dalin E."/>
            <person name="Tice H."/>
            <person name="Pitluck S."/>
            <person name="Foster B."/>
            <person name="Bruce D."/>
            <person name="Schmutz J."/>
            <person name="Larimer F."/>
            <person name="Land M."/>
            <person name="Hauser L."/>
            <person name="Kyrpides N."/>
            <person name="Mikhailova N."/>
            <person name="Nelson K."/>
            <person name="Gogarten J.P."/>
            <person name="Noll K."/>
            <person name="Richardson P."/>
        </authorList>
    </citation>
    <scope>NUCLEOTIDE SEQUENCE [LARGE SCALE GENOMIC DNA]</scope>
    <source>
        <strain evidence="9">ATCC BAA-301 / DSM 14385 / NBRC 107922 / TMO</strain>
    </source>
</reference>
<dbReference type="STRING" id="416591.Tlet_1640"/>
<feature type="transmembrane region" description="Helical" evidence="7">
    <location>
        <begin position="88"/>
        <end position="106"/>
    </location>
</feature>
<name>A8F7R0_PSELT</name>
<dbReference type="AlphaFoldDB" id="A8F7R0"/>
<dbReference type="InterPro" id="IPR001626">
    <property type="entry name" value="ABC_TroCD"/>
</dbReference>
<evidence type="ECO:0000256" key="6">
    <source>
        <dbReference type="RuleBase" id="RU003943"/>
    </source>
</evidence>
<accession>A8F7R0</accession>
<evidence type="ECO:0000256" key="1">
    <source>
        <dbReference type="ARBA" id="ARBA00004141"/>
    </source>
</evidence>
<organism evidence="8 9">
    <name type="scientific">Pseudothermotoga lettingae (strain ATCC BAA-301 / DSM 14385 / NBRC 107922 / TMO)</name>
    <name type="common">Thermotoga lettingae</name>
    <dbReference type="NCBI Taxonomy" id="416591"/>
    <lineage>
        <taxon>Bacteria</taxon>
        <taxon>Thermotogati</taxon>
        <taxon>Thermotogota</taxon>
        <taxon>Thermotogae</taxon>
        <taxon>Thermotogales</taxon>
        <taxon>Thermotogaceae</taxon>
        <taxon>Pseudothermotoga</taxon>
    </lineage>
</organism>